<evidence type="ECO:0000256" key="8">
    <source>
        <dbReference type="ARBA" id="ARBA00023306"/>
    </source>
</evidence>
<accession>A0ABT1G4T4</accession>
<dbReference type="InterPro" id="IPR004101">
    <property type="entry name" value="Mur_ligase_C"/>
</dbReference>
<dbReference type="Pfam" id="PF01225">
    <property type="entry name" value="Mur_ligase"/>
    <property type="match status" value="1"/>
</dbReference>
<dbReference type="SUPFAM" id="SSF63418">
    <property type="entry name" value="MurE/MurF N-terminal domain"/>
    <property type="match status" value="1"/>
</dbReference>
<keyword evidence="8 10" id="KW-0131">Cell cycle</keyword>
<evidence type="ECO:0000256" key="9">
    <source>
        <dbReference type="ARBA" id="ARBA00023316"/>
    </source>
</evidence>
<dbReference type="SUPFAM" id="SSF53244">
    <property type="entry name" value="MurD-like peptide ligases, peptide-binding domain"/>
    <property type="match status" value="1"/>
</dbReference>
<keyword evidence="4 10" id="KW-0547">Nucleotide-binding</keyword>
<organism evidence="15 16">
    <name type="scientific">Natronospira proteinivora</name>
    <dbReference type="NCBI Taxonomy" id="1807133"/>
    <lineage>
        <taxon>Bacteria</taxon>
        <taxon>Pseudomonadati</taxon>
        <taxon>Pseudomonadota</taxon>
        <taxon>Gammaproteobacteria</taxon>
        <taxon>Natronospirales</taxon>
        <taxon>Natronospiraceae</taxon>
        <taxon>Natronospira</taxon>
    </lineage>
</organism>
<evidence type="ECO:0000256" key="5">
    <source>
        <dbReference type="ARBA" id="ARBA00022840"/>
    </source>
</evidence>
<evidence type="ECO:0000256" key="4">
    <source>
        <dbReference type="ARBA" id="ARBA00022741"/>
    </source>
</evidence>
<comment type="similarity">
    <text evidence="10">Belongs to the MurCDEF family. MurF subfamily.</text>
</comment>
<evidence type="ECO:0000259" key="14">
    <source>
        <dbReference type="Pfam" id="PF08245"/>
    </source>
</evidence>
<dbReference type="Gene3D" id="3.40.1390.10">
    <property type="entry name" value="MurE/MurF, N-terminal domain"/>
    <property type="match status" value="1"/>
</dbReference>
<evidence type="ECO:0000256" key="10">
    <source>
        <dbReference type="HAMAP-Rule" id="MF_02019"/>
    </source>
</evidence>
<dbReference type="InterPro" id="IPR013221">
    <property type="entry name" value="Mur_ligase_cen"/>
</dbReference>
<evidence type="ECO:0000256" key="11">
    <source>
        <dbReference type="RuleBase" id="RU004136"/>
    </source>
</evidence>
<evidence type="ECO:0000256" key="1">
    <source>
        <dbReference type="ARBA" id="ARBA00022490"/>
    </source>
</evidence>
<keyword evidence="9 10" id="KW-0961">Cell wall biogenesis/degradation</keyword>
<evidence type="ECO:0000259" key="13">
    <source>
        <dbReference type="Pfam" id="PF02875"/>
    </source>
</evidence>
<comment type="subcellular location">
    <subcellularLocation>
        <location evidence="10 11">Cytoplasm</location>
    </subcellularLocation>
</comment>
<dbReference type="InterPro" id="IPR036615">
    <property type="entry name" value="Mur_ligase_C_dom_sf"/>
</dbReference>
<dbReference type="HAMAP" id="MF_02019">
    <property type="entry name" value="MurF"/>
    <property type="match status" value="1"/>
</dbReference>
<feature type="binding site" evidence="10">
    <location>
        <begin position="108"/>
        <end position="114"/>
    </location>
    <ligand>
        <name>ATP</name>
        <dbReference type="ChEBI" id="CHEBI:30616"/>
    </ligand>
</feature>
<dbReference type="EMBL" id="JALJYF010000001">
    <property type="protein sequence ID" value="MCP1726102.1"/>
    <property type="molecule type" value="Genomic_DNA"/>
</dbReference>
<feature type="domain" description="Mur ligase N-terminal catalytic" evidence="12">
    <location>
        <begin position="26"/>
        <end position="91"/>
    </location>
</feature>
<protein>
    <recommendedName>
        <fullName evidence="10 11">UDP-N-acetylmuramoyl-tripeptide--D-alanyl-D-alanine ligase</fullName>
        <ecNumber evidence="10 11">6.3.2.10</ecNumber>
    </recommendedName>
    <alternativeName>
        <fullName evidence="10">D-alanyl-D-alanine-adding enzyme</fullName>
    </alternativeName>
</protein>
<evidence type="ECO:0000256" key="7">
    <source>
        <dbReference type="ARBA" id="ARBA00022984"/>
    </source>
</evidence>
<dbReference type="Gene3D" id="3.40.1190.10">
    <property type="entry name" value="Mur-like, catalytic domain"/>
    <property type="match status" value="1"/>
</dbReference>
<evidence type="ECO:0000256" key="2">
    <source>
        <dbReference type="ARBA" id="ARBA00022598"/>
    </source>
</evidence>
<feature type="domain" description="Mur ligase C-terminal" evidence="13">
    <location>
        <begin position="317"/>
        <end position="435"/>
    </location>
</feature>
<proteinExistence type="inferred from homology"/>
<dbReference type="SUPFAM" id="SSF53623">
    <property type="entry name" value="MurD-like peptide ligases, catalytic domain"/>
    <property type="match status" value="1"/>
</dbReference>
<keyword evidence="3 10" id="KW-0132">Cell division</keyword>
<keyword evidence="5 10" id="KW-0067">ATP-binding</keyword>
<dbReference type="InterPro" id="IPR005863">
    <property type="entry name" value="UDP-N-AcMur_synth"/>
</dbReference>
<keyword evidence="7 10" id="KW-0573">Peptidoglycan synthesis</keyword>
<evidence type="ECO:0000313" key="15">
    <source>
        <dbReference type="EMBL" id="MCP1726102.1"/>
    </source>
</evidence>
<dbReference type="PANTHER" id="PTHR43024">
    <property type="entry name" value="UDP-N-ACETYLMURAMOYL-TRIPEPTIDE--D-ALANYL-D-ALANINE LIGASE"/>
    <property type="match status" value="1"/>
</dbReference>
<name>A0ABT1G4T4_9GAMM</name>
<dbReference type="InterPro" id="IPR000713">
    <property type="entry name" value="Mur_ligase_N"/>
</dbReference>
<dbReference type="RefSeq" id="WP_253443841.1">
    <property type="nucleotide sequence ID" value="NZ_JALJYF010000001.1"/>
</dbReference>
<evidence type="ECO:0000256" key="3">
    <source>
        <dbReference type="ARBA" id="ARBA00022618"/>
    </source>
</evidence>
<dbReference type="InterPro" id="IPR036565">
    <property type="entry name" value="Mur-like_cat_sf"/>
</dbReference>
<reference evidence="15 16" key="1">
    <citation type="submission" date="2022-03" db="EMBL/GenBank/DDBJ databases">
        <title>Genomic Encyclopedia of Type Strains, Phase III (KMG-III): the genomes of soil and plant-associated and newly described type strains.</title>
        <authorList>
            <person name="Whitman W."/>
        </authorList>
    </citation>
    <scope>NUCLEOTIDE SEQUENCE [LARGE SCALE GENOMIC DNA]</scope>
    <source>
        <strain evidence="15 16">BSker1</strain>
    </source>
</reference>
<keyword evidence="16" id="KW-1185">Reference proteome</keyword>
<dbReference type="Gene3D" id="3.90.190.20">
    <property type="entry name" value="Mur ligase, C-terminal domain"/>
    <property type="match status" value="1"/>
</dbReference>
<comment type="function">
    <text evidence="10 11">Involved in cell wall formation. Catalyzes the final step in the synthesis of UDP-N-acetylmuramoyl-pentapeptide, the precursor of murein.</text>
</comment>
<dbReference type="InterPro" id="IPR051046">
    <property type="entry name" value="MurCDEF_CellWall_CoF430Synth"/>
</dbReference>
<comment type="pathway">
    <text evidence="10 11">Cell wall biogenesis; peptidoglycan biosynthesis.</text>
</comment>
<sequence>MSRWTFSQWADVTGGRLDGEDRSFDAVCTDSRALVPGSLFVAIPGPRFDGHDYARAALDAGAAGVLVASGRADGLSPAVVVPDTMKALADFARYWRDGLEGPVLAVTGSNGKTTVRSLLAAIMTQHWPDRVLATEGNYNNEIGLPLTLLRRRTEHHAVVLELGANHPGEIARLAAIARPQVGLITNAGPAHLEGFGDLDGVARAKGELIEALPVDGVAILNADDPRLPIWHELAGDRPRIEFGLKAGDVRPLSKPELGRDGCQLEVTTPVGEFELSLRLPGEHNLMNALAATAAALAANVPLETIRRGLASVGPEPGRLQVLPGPAGSTLVNDCYNANPGSLKAALDWLSRQPGRRWVLLGDMGELGEGAEAAHRDAGEWIQAAGVERLFTLGELAGLAGARFQGGSHFQTRAALIDTLAEELHEDVTLLIKGSRSMGLEQVVERLRETQDVMAGRGD</sequence>
<evidence type="ECO:0000259" key="12">
    <source>
        <dbReference type="Pfam" id="PF01225"/>
    </source>
</evidence>
<evidence type="ECO:0000313" key="16">
    <source>
        <dbReference type="Proteomes" id="UP001523550"/>
    </source>
</evidence>
<feature type="domain" description="Mur ligase central" evidence="14">
    <location>
        <begin position="106"/>
        <end position="295"/>
    </location>
</feature>
<evidence type="ECO:0000256" key="6">
    <source>
        <dbReference type="ARBA" id="ARBA00022960"/>
    </source>
</evidence>
<dbReference type="NCBIfam" id="TIGR01143">
    <property type="entry name" value="murF"/>
    <property type="match status" value="1"/>
</dbReference>
<keyword evidence="2 10" id="KW-0436">Ligase</keyword>
<dbReference type="Proteomes" id="UP001523550">
    <property type="component" value="Unassembled WGS sequence"/>
</dbReference>
<gene>
    <name evidence="10" type="primary">murF</name>
    <name evidence="15" type="ORF">J2T60_000067</name>
</gene>
<dbReference type="PANTHER" id="PTHR43024:SF1">
    <property type="entry name" value="UDP-N-ACETYLMURAMOYL-TRIPEPTIDE--D-ALANYL-D-ALANINE LIGASE"/>
    <property type="match status" value="1"/>
</dbReference>
<dbReference type="Pfam" id="PF02875">
    <property type="entry name" value="Mur_ligase_C"/>
    <property type="match status" value="1"/>
</dbReference>
<keyword evidence="1 10" id="KW-0963">Cytoplasm</keyword>
<dbReference type="Pfam" id="PF08245">
    <property type="entry name" value="Mur_ligase_M"/>
    <property type="match status" value="1"/>
</dbReference>
<dbReference type="GO" id="GO:0047480">
    <property type="term" value="F:UDP-N-acetylmuramoyl-tripeptide-D-alanyl-D-alanine ligase activity"/>
    <property type="evidence" value="ECO:0007669"/>
    <property type="project" value="UniProtKB-EC"/>
</dbReference>
<dbReference type="EC" id="6.3.2.10" evidence="10 11"/>
<comment type="caution">
    <text evidence="15">The sequence shown here is derived from an EMBL/GenBank/DDBJ whole genome shotgun (WGS) entry which is preliminary data.</text>
</comment>
<dbReference type="InterPro" id="IPR035911">
    <property type="entry name" value="MurE/MurF_N"/>
</dbReference>
<comment type="catalytic activity">
    <reaction evidence="10 11">
        <text>D-alanyl-D-alanine + UDP-N-acetyl-alpha-D-muramoyl-L-alanyl-gamma-D-glutamyl-meso-2,6-diaminopimelate + ATP = UDP-N-acetyl-alpha-D-muramoyl-L-alanyl-gamma-D-glutamyl-meso-2,6-diaminopimeloyl-D-alanyl-D-alanine + ADP + phosphate + H(+)</text>
        <dbReference type="Rhea" id="RHEA:28374"/>
        <dbReference type="ChEBI" id="CHEBI:15378"/>
        <dbReference type="ChEBI" id="CHEBI:30616"/>
        <dbReference type="ChEBI" id="CHEBI:43474"/>
        <dbReference type="ChEBI" id="CHEBI:57822"/>
        <dbReference type="ChEBI" id="CHEBI:61386"/>
        <dbReference type="ChEBI" id="CHEBI:83905"/>
        <dbReference type="ChEBI" id="CHEBI:456216"/>
        <dbReference type="EC" id="6.3.2.10"/>
    </reaction>
</comment>
<keyword evidence="6 10" id="KW-0133">Cell shape</keyword>